<name>A0A2P4PQU7_RHIID</name>
<reference evidence="2 3" key="2">
    <citation type="journal article" date="2018" name="New Phytol.">
        <title>High intraspecific genome diversity in the model arbuscular mycorrhizal symbiont Rhizophagus irregularis.</title>
        <authorList>
            <person name="Chen E.C.H."/>
            <person name="Morin E."/>
            <person name="Beaudet D."/>
            <person name="Noel J."/>
            <person name="Yildirir G."/>
            <person name="Ndikumana S."/>
            <person name="Charron P."/>
            <person name="St-Onge C."/>
            <person name="Giorgi J."/>
            <person name="Kruger M."/>
            <person name="Marton T."/>
            <person name="Ropars J."/>
            <person name="Grigoriev I.V."/>
            <person name="Hainaut M."/>
            <person name="Henrissat B."/>
            <person name="Roux C."/>
            <person name="Martin F."/>
            <person name="Corradi N."/>
        </authorList>
    </citation>
    <scope>NUCLEOTIDE SEQUENCE [LARGE SCALE GENOMIC DNA]</scope>
    <source>
        <strain evidence="2 3">DAOM 197198</strain>
    </source>
</reference>
<dbReference type="EMBL" id="AUPC02000165">
    <property type="protein sequence ID" value="POG67743.1"/>
    <property type="molecule type" value="Genomic_DNA"/>
</dbReference>
<dbReference type="VEuPathDB" id="FungiDB:RhiirFUN_006421"/>
<gene>
    <name evidence="2" type="ORF">GLOIN_2v1644343</name>
</gene>
<dbReference type="InterPro" id="IPR011009">
    <property type="entry name" value="Kinase-like_dom_sf"/>
</dbReference>
<organism evidence="2 3">
    <name type="scientific">Rhizophagus irregularis (strain DAOM 181602 / DAOM 197198 / MUCL 43194)</name>
    <name type="common">Arbuscular mycorrhizal fungus</name>
    <name type="synonym">Glomus intraradices</name>
    <dbReference type="NCBI Taxonomy" id="747089"/>
    <lineage>
        <taxon>Eukaryota</taxon>
        <taxon>Fungi</taxon>
        <taxon>Fungi incertae sedis</taxon>
        <taxon>Mucoromycota</taxon>
        <taxon>Glomeromycotina</taxon>
        <taxon>Glomeromycetes</taxon>
        <taxon>Glomerales</taxon>
        <taxon>Glomeraceae</taxon>
        <taxon>Rhizophagus</taxon>
    </lineage>
</organism>
<evidence type="ECO:0000313" key="2">
    <source>
        <dbReference type="EMBL" id="POG67743.1"/>
    </source>
</evidence>
<protein>
    <submittedName>
        <fullName evidence="2">Kinase-like domain-containing protein</fullName>
    </submittedName>
</protein>
<dbReference type="GO" id="GO:0004672">
    <property type="term" value="F:protein kinase activity"/>
    <property type="evidence" value="ECO:0007669"/>
    <property type="project" value="InterPro"/>
</dbReference>
<dbReference type="InterPro" id="IPR053215">
    <property type="entry name" value="TKL_Ser/Thr_kinase"/>
</dbReference>
<dbReference type="Pfam" id="PF07714">
    <property type="entry name" value="PK_Tyr_Ser-Thr"/>
    <property type="match status" value="1"/>
</dbReference>
<evidence type="ECO:0000313" key="3">
    <source>
        <dbReference type="Proteomes" id="UP000018888"/>
    </source>
</evidence>
<dbReference type="PANTHER" id="PTHR45756:SF1">
    <property type="entry name" value="PROTEIN KINASE DOMAIN CONTAINING PROTEIN"/>
    <property type="match status" value="1"/>
</dbReference>
<dbReference type="AlphaFoldDB" id="A0A2P4PQU7"/>
<dbReference type="Gene3D" id="1.10.510.10">
    <property type="entry name" value="Transferase(Phosphotransferase) domain 1"/>
    <property type="match status" value="1"/>
</dbReference>
<dbReference type="InterPro" id="IPR000719">
    <property type="entry name" value="Prot_kinase_dom"/>
</dbReference>
<keyword evidence="3" id="KW-1185">Reference proteome</keyword>
<dbReference type="InterPro" id="IPR001245">
    <property type="entry name" value="Ser-Thr/Tyr_kinase_cat_dom"/>
</dbReference>
<accession>A0A2P4PQU7</accession>
<proteinExistence type="predicted"/>
<evidence type="ECO:0000259" key="1">
    <source>
        <dbReference type="PROSITE" id="PS50011"/>
    </source>
</evidence>
<feature type="domain" description="Protein kinase" evidence="1">
    <location>
        <begin position="1"/>
        <end position="117"/>
    </location>
</feature>
<dbReference type="PROSITE" id="PS50011">
    <property type="entry name" value="PROTEIN_KINASE_DOM"/>
    <property type="match status" value="1"/>
</dbReference>
<dbReference type="SUPFAM" id="SSF56112">
    <property type="entry name" value="Protein kinase-like (PK-like)"/>
    <property type="match status" value="1"/>
</dbReference>
<comment type="caution">
    <text evidence="2">The sequence shown here is derived from an EMBL/GenBank/DDBJ whole genome shotgun (WGS) entry which is preliminary data.</text>
</comment>
<reference evidence="2 3" key="1">
    <citation type="journal article" date="2013" name="Proc. Natl. Acad. Sci. U.S.A.">
        <title>Genome of an arbuscular mycorrhizal fungus provides insight into the oldest plant symbiosis.</title>
        <authorList>
            <person name="Tisserant E."/>
            <person name="Malbreil M."/>
            <person name="Kuo A."/>
            <person name="Kohler A."/>
            <person name="Symeonidi A."/>
            <person name="Balestrini R."/>
            <person name="Charron P."/>
            <person name="Duensing N."/>
            <person name="Frei Dit Frey N."/>
            <person name="Gianinazzi-Pearson V."/>
            <person name="Gilbert L.B."/>
            <person name="Handa Y."/>
            <person name="Herr J.R."/>
            <person name="Hijri M."/>
            <person name="Koul R."/>
            <person name="Kawaguchi M."/>
            <person name="Krajinski F."/>
            <person name="Lammers P.J."/>
            <person name="Masclaux F.G."/>
            <person name="Murat C."/>
            <person name="Morin E."/>
            <person name="Ndikumana S."/>
            <person name="Pagni M."/>
            <person name="Petitpierre D."/>
            <person name="Requena N."/>
            <person name="Rosikiewicz P."/>
            <person name="Riley R."/>
            <person name="Saito K."/>
            <person name="San Clemente H."/>
            <person name="Shapiro H."/>
            <person name="van Tuinen D."/>
            <person name="Becard G."/>
            <person name="Bonfante P."/>
            <person name="Paszkowski U."/>
            <person name="Shachar-Hill Y.Y."/>
            <person name="Tuskan G.A."/>
            <person name="Young P.W."/>
            <person name="Sanders I.R."/>
            <person name="Henrissat B."/>
            <person name="Rensing S.A."/>
            <person name="Grigoriev I.V."/>
            <person name="Corradi N."/>
            <person name="Roux C."/>
            <person name="Martin F."/>
        </authorList>
    </citation>
    <scope>NUCLEOTIDE SEQUENCE [LARGE SCALE GENOMIC DNA]</scope>
    <source>
        <strain evidence="2 3">DAOM 197198</strain>
    </source>
</reference>
<dbReference type="Proteomes" id="UP000018888">
    <property type="component" value="Unassembled WGS sequence"/>
</dbReference>
<sequence>MGLCENVNNTSEEKTYGVIPYMAPEVLRGMPYTKAADIYSFGMIMYFTATGKQPFDNCAHDHHLTLAICDGIRPEINELEIPKCYIDLMKRCWDSNPNNRPSVTEINVGIKSFYNFYNSYKKGDSNATEIRKQFKEAEIYRKSLPSLKKNKQHPEAIYTSRLLDPFTKDLPKYDNSECISCAIIAD</sequence>
<dbReference type="GO" id="GO:0005524">
    <property type="term" value="F:ATP binding"/>
    <property type="evidence" value="ECO:0007669"/>
    <property type="project" value="InterPro"/>
</dbReference>
<dbReference type="PANTHER" id="PTHR45756">
    <property type="entry name" value="PALMITOYLTRANSFERASE"/>
    <property type="match status" value="1"/>
</dbReference>